<accession>A0A2V5LY27</accession>
<feature type="transmembrane region" description="Helical" evidence="1">
    <location>
        <begin position="21"/>
        <end position="43"/>
    </location>
</feature>
<sequence length="146" mass="14920">MSLANELELRTLWEDKLRITVLAIGAVTVVSGGAQVAAPRFVLGMIGADRSATSAQLFATVGAFMVVVGGALTHVTIKGSELQVVLFWSTVQKVMAVAAVCLGVAAGVFGPAALGVAAFDLISAGFIAAFALRVHRQGIIVTGARP</sequence>
<feature type="transmembrane region" description="Helical" evidence="1">
    <location>
        <begin position="55"/>
        <end position="77"/>
    </location>
</feature>
<evidence type="ECO:0000256" key="1">
    <source>
        <dbReference type="SAM" id="Phobius"/>
    </source>
</evidence>
<dbReference type="OrthoDB" id="9156119at2"/>
<dbReference type="EMBL" id="QJVD01000010">
    <property type="protein sequence ID" value="PYI67336.1"/>
    <property type="molecule type" value="Genomic_DNA"/>
</dbReference>
<evidence type="ECO:0000313" key="2">
    <source>
        <dbReference type="EMBL" id="PYI67336.1"/>
    </source>
</evidence>
<keyword evidence="1" id="KW-0472">Membrane</keyword>
<feature type="transmembrane region" description="Helical" evidence="1">
    <location>
        <begin position="112"/>
        <end position="132"/>
    </location>
</feature>
<name>A0A2V5LY27_9MICC</name>
<gene>
    <name evidence="2" type="ORF">CVV68_11150</name>
</gene>
<proteinExistence type="predicted"/>
<evidence type="ECO:0000313" key="3">
    <source>
        <dbReference type="Proteomes" id="UP000247832"/>
    </source>
</evidence>
<keyword evidence="1" id="KW-0812">Transmembrane</keyword>
<keyword evidence="1" id="KW-1133">Transmembrane helix</keyword>
<dbReference type="Proteomes" id="UP000247832">
    <property type="component" value="Unassembled WGS sequence"/>
</dbReference>
<organism evidence="2 3">
    <name type="scientific">Arthrobacter livingstonensis</name>
    <dbReference type="NCBI Taxonomy" id="670078"/>
    <lineage>
        <taxon>Bacteria</taxon>
        <taxon>Bacillati</taxon>
        <taxon>Actinomycetota</taxon>
        <taxon>Actinomycetes</taxon>
        <taxon>Micrococcales</taxon>
        <taxon>Micrococcaceae</taxon>
        <taxon>Arthrobacter</taxon>
    </lineage>
</organism>
<comment type="caution">
    <text evidence="2">The sequence shown here is derived from an EMBL/GenBank/DDBJ whole genome shotgun (WGS) entry which is preliminary data.</text>
</comment>
<feature type="transmembrane region" description="Helical" evidence="1">
    <location>
        <begin position="84"/>
        <end position="106"/>
    </location>
</feature>
<reference evidence="2 3" key="1">
    <citation type="submission" date="2018-05" db="EMBL/GenBank/DDBJ databases">
        <title>Genetic diversity of glacier-inhabiting Cryobacterium bacteria in China and description of Cryobacterium mengkeensis sp. nov. and Arthrobacter glacialis sp. nov.</title>
        <authorList>
            <person name="Liu Q."/>
            <person name="Xin Y.-H."/>
        </authorList>
    </citation>
    <scope>NUCLEOTIDE SEQUENCE [LARGE SCALE GENOMIC DNA]</scope>
    <source>
        <strain evidence="2 3">LI2</strain>
    </source>
</reference>
<keyword evidence="3" id="KW-1185">Reference proteome</keyword>
<dbReference type="AlphaFoldDB" id="A0A2V5LY27"/>
<protein>
    <submittedName>
        <fullName evidence="2">Uncharacterized protein</fullName>
    </submittedName>
</protein>